<comment type="pathway">
    <text evidence="3">Protein modification; protein glycosylation.</text>
</comment>
<accession>A0A673L055</accession>
<dbReference type="InterPro" id="IPR040693">
    <property type="entry name" value="UGGT_TRXL_1"/>
</dbReference>
<feature type="chain" id="PRO_5046255584" evidence="12">
    <location>
        <begin position="21"/>
        <end position="1420"/>
    </location>
</feature>
<keyword evidence="19" id="KW-1185">Reference proteome</keyword>
<feature type="domain" description="UGGT thioredoxin-like" evidence="13">
    <location>
        <begin position="87"/>
        <end position="192"/>
    </location>
</feature>
<comment type="cofactor">
    <cofactor evidence="1">
        <name>Ca(2+)</name>
        <dbReference type="ChEBI" id="CHEBI:29108"/>
    </cofactor>
</comment>
<evidence type="ECO:0000256" key="3">
    <source>
        <dbReference type="ARBA" id="ARBA00004922"/>
    </source>
</evidence>
<evidence type="ECO:0000256" key="8">
    <source>
        <dbReference type="ARBA" id="ARBA00023180"/>
    </source>
</evidence>
<keyword evidence="7" id="KW-0256">Endoplasmic reticulum</keyword>
<keyword evidence="6 12" id="KW-0732">Signal</keyword>
<sequence length="1420" mass="161970">MIMRVIFLVLVLLRVQHVHSASKGVVASLQAKWSMTPLLLETRWAGVVIILLYIPSITYVKYILFLNLKLFKMLVYLKWLLLCGLPHRQYSRDEPPPDGCVAFVVVHGQNACSTKDMKKLLKTAAGRPRPYLYKSDHQYPGVNGTDLPVAVLYAEIGTKDFNTFHKVLSERAQEGKLIYVLRHFVSEPKNEKMLLSGYGVELAIKSTEYKAVDDTQVKVTTDNVDENDEVQGFLFGKLKKSHPELQEELGELRKHLLVESTNDMTPLKVWELQDLSFQAASRIMTVPKFDSLKLMQELSQNFPSRARSLTRVAVNQDMKKEIEDNQKSMGIHPGDASLFINGIHIDLDLHNPFSILDILRTEAKILEGLHNLGIKGSSISKFLHLPSSATLEDSYALDIRHTSIMWVNDIEKDSMYRHWPSSLQELLRATFPGVIRQIRRNFYNLGLFLDPVQEESIELVKLAELFYKHNIPLRIGFVLVVSADDKVDGYLDAGVALFRLLNYISEEYDEAQAFTSMVSIFNRVEVGESLSVDTVTAYLKKKFPKANAARILGVDSSYDDNRKVMLLNSSGLGALPVGLFNGVPLSSEEMDPEELETALLQKIMETTNFFQRAVFMGQITESVDVVDFLMEQANVVPRINPLILSSERRYLDFTSSPGKHYSQVMFFFTSPVEEEVLYGGTVWIVADIEQPSGRQLLRNALKHMKSSSSSCRVGAINNPSGKPTEDNSGLYRAVWASLLTQSSKNTLDFTLKLLKEENVELLKQGTKIKHLLQQGMDHDAFEKKFNTMELDFLHSQQKYCKEVLKLKAGQRAVVSNGKLKPVITVHRASDLIMKVDALLTSSPKGEARKDVKFLKDKHSVLQLAQREDEVFYDVVAIVDPLTRDAQKLAPLLVVRTTLVMSKMQCPLNFYRYVLEPDVSFFGNNSLSPGPVARFTEIPESPLLTLNMITPESWMVEAFRSPYDLDNIHLQEVSGVVNAEYELEYLLLEGHCFDLSTGQPPRGLQFTLGMRQEPLMHDTIVMANLGYFQLKANPGAWMLRLREGRSEDIYQIQAHDGTDSPLDAGDVILVLNSFHSKIIKVRVQKKPDKLNEDLLSEGTESKGLWDSITSVDEDDKKKDVLNIFSVASGHLYERFLRIMMLSVLQHTKTPVKFWFLKNYLSPSFKDTISHMAKAYGFQYELVQYKWPRWLHQQTEKQRIIWGYKILFLDVLFPLAVDKIIFVDADQIVRADIKELRDLDLEGAPYGYTPFCDSRKEMEGYSFWKTGYWASHLGQRKYHISALYVVDLKKFRKIAAGDRLRGQYQALSQDPNSLSNLDQDLPNNMIHQVAIKSLPQEWLWCETWCDDSSKATAKTIDLCNNPKTKEPKLSAAVRIVPEWSKYDNEIKQFFKQNIIFQINAVLLNCLFYSLKNPEKKFIKNIK</sequence>
<dbReference type="Gene3D" id="3.90.550.10">
    <property type="entry name" value="Spore Coat Polysaccharide Biosynthesis Protein SpsA, Chain A"/>
    <property type="match status" value="1"/>
</dbReference>
<dbReference type="GO" id="GO:0018279">
    <property type="term" value="P:protein N-linked glycosylation via asparagine"/>
    <property type="evidence" value="ECO:0007669"/>
    <property type="project" value="TreeGrafter"/>
</dbReference>
<dbReference type="InterPro" id="IPR040525">
    <property type="entry name" value="UGGT_TRXL_4"/>
</dbReference>
<evidence type="ECO:0000259" key="17">
    <source>
        <dbReference type="Pfam" id="PF18404"/>
    </source>
</evidence>
<evidence type="ECO:0000256" key="11">
    <source>
        <dbReference type="SAM" id="Phobius"/>
    </source>
</evidence>
<comment type="subcellular location">
    <subcellularLocation>
        <location evidence="2">Endoplasmic reticulum lumen</location>
    </subcellularLocation>
</comment>
<evidence type="ECO:0000259" key="16">
    <source>
        <dbReference type="Pfam" id="PF18403"/>
    </source>
</evidence>
<evidence type="ECO:0000259" key="14">
    <source>
        <dbReference type="Pfam" id="PF18401"/>
    </source>
</evidence>
<keyword evidence="11" id="KW-0472">Membrane</keyword>
<dbReference type="Pfam" id="PF06427">
    <property type="entry name" value="UDP-g_GGTase"/>
    <property type="match status" value="1"/>
</dbReference>
<gene>
    <name evidence="18" type="primary">LOC107720140</name>
</gene>
<evidence type="ECO:0000313" key="18">
    <source>
        <dbReference type="Ensembl" id="ENSSRHP00000071517.1"/>
    </source>
</evidence>
<feature type="domain" description="Glucosyltransferase 24 catalytic" evidence="17">
    <location>
        <begin position="1120"/>
        <end position="1386"/>
    </location>
</feature>
<evidence type="ECO:0000256" key="2">
    <source>
        <dbReference type="ARBA" id="ARBA00004319"/>
    </source>
</evidence>
<comment type="function">
    <text evidence="9">Recognizes glycoproteins with minor folding defects. Reglucosylates single N-glycans near the misfolded part of the protein, thus providing quality control for protein folding in the endoplasmic reticulum. Reglucosylated proteins are recognized by calreticulin for recycling to the endoplasmic reticulum and refolding or degradation.</text>
</comment>
<dbReference type="InterPro" id="IPR009448">
    <property type="entry name" value="UDP-g_GGtrans"/>
</dbReference>
<dbReference type="PANTHER" id="PTHR11226:SF1">
    <property type="entry name" value="UDP-GLUCOSE:GLYCOPROTEIN GLUCOSYLTRANSFERASE 2"/>
    <property type="match status" value="1"/>
</dbReference>
<dbReference type="Pfam" id="PF18403">
    <property type="entry name" value="Thioredoxin_15"/>
    <property type="match status" value="1"/>
</dbReference>
<evidence type="ECO:0000256" key="7">
    <source>
        <dbReference type="ARBA" id="ARBA00022824"/>
    </source>
</evidence>
<reference evidence="18" key="2">
    <citation type="submission" date="2025-09" db="UniProtKB">
        <authorList>
            <consortium name="Ensembl"/>
        </authorList>
    </citation>
    <scope>IDENTIFICATION</scope>
</reference>
<dbReference type="Ensembl" id="ENSSRHT00000073472.1">
    <property type="protein sequence ID" value="ENSSRHP00000071517.1"/>
    <property type="gene ID" value="ENSSRHG00000033433.1"/>
</dbReference>
<evidence type="ECO:0000256" key="9">
    <source>
        <dbReference type="ARBA" id="ARBA00045874"/>
    </source>
</evidence>
<keyword evidence="8" id="KW-0325">Glycoprotein</keyword>
<feature type="signal peptide" evidence="12">
    <location>
        <begin position="1"/>
        <end position="20"/>
    </location>
</feature>
<dbReference type="InterPro" id="IPR040497">
    <property type="entry name" value="Glyco_transf_24"/>
</dbReference>
<comment type="similarity">
    <text evidence="4">Belongs to the glycosyltransferase 8 family.</text>
</comment>
<dbReference type="Pfam" id="PF18401">
    <property type="entry name" value="Thioredoxin_13"/>
    <property type="match status" value="1"/>
</dbReference>
<dbReference type="Pfam" id="PF18402">
    <property type="entry name" value="Thioredoxin_14"/>
    <property type="match status" value="1"/>
</dbReference>
<evidence type="ECO:0000256" key="5">
    <source>
        <dbReference type="ARBA" id="ARBA00022679"/>
    </source>
</evidence>
<feature type="transmembrane region" description="Helical" evidence="11">
    <location>
        <begin position="44"/>
        <end position="63"/>
    </location>
</feature>
<dbReference type="SUPFAM" id="SSF53448">
    <property type="entry name" value="Nucleotide-diphospho-sugar transferases"/>
    <property type="match status" value="1"/>
</dbReference>
<dbReference type="UniPathway" id="UPA00378"/>
<evidence type="ECO:0000256" key="6">
    <source>
        <dbReference type="ARBA" id="ARBA00022729"/>
    </source>
</evidence>
<dbReference type="GO" id="GO:0003980">
    <property type="term" value="F:UDP-glucose:glycoprotein glucosyltransferase activity"/>
    <property type="evidence" value="ECO:0007669"/>
    <property type="project" value="InterPro"/>
</dbReference>
<keyword evidence="5" id="KW-0808">Transferase</keyword>
<dbReference type="PANTHER" id="PTHR11226">
    <property type="entry name" value="UDP-GLUCOSE GLYCOPROTEIN:GLUCOSYLTRANSFERASE"/>
    <property type="match status" value="1"/>
</dbReference>
<dbReference type="GO" id="GO:0036503">
    <property type="term" value="P:ERAD pathway"/>
    <property type="evidence" value="ECO:0007669"/>
    <property type="project" value="TreeGrafter"/>
</dbReference>
<organism evidence="18 19">
    <name type="scientific">Sinocyclocheilus rhinocerous</name>
    <dbReference type="NCBI Taxonomy" id="307959"/>
    <lineage>
        <taxon>Eukaryota</taxon>
        <taxon>Metazoa</taxon>
        <taxon>Chordata</taxon>
        <taxon>Craniata</taxon>
        <taxon>Vertebrata</taxon>
        <taxon>Euteleostomi</taxon>
        <taxon>Actinopterygii</taxon>
        <taxon>Neopterygii</taxon>
        <taxon>Teleostei</taxon>
        <taxon>Ostariophysi</taxon>
        <taxon>Cypriniformes</taxon>
        <taxon>Cyprinidae</taxon>
        <taxon>Cyprininae</taxon>
        <taxon>Sinocyclocheilus</taxon>
    </lineage>
</organism>
<keyword evidence="11" id="KW-1133">Transmembrane helix</keyword>
<name>A0A673L055_9TELE</name>
<comment type="catalytic activity">
    <reaction evidence="10">
        <text>N(4)-(alpha-D-Man-(1-&gt;2)-alpha-D-Man-(1-&gt;2)-alpha-D-Man-(1-&gt;3)-[alpha-D-Man-(1-&gt;2)-alpha-D-Man-(1-&gt;3)-[alpha-D-Man-(1-&gt;2)-alpha-D-Man-(1-&gt;6)]-alpha-D-Man-(1-&gt;6)]-beta-D-Man-(1-&gt;4)-beta-D-GlcNAc-(1-&gt;4)-beta-D-GlcNAc)-L-asparaginyl-[protein] (N-glucan mannose isomer 9A1,2,3B1,2,3) + UDP-alpha-D-glucose = N(4)-(alpha-D-Glc-(1-&gt;3)-alpha-D-Man-(1-&gt;2)-alpha-D-Man-(1-&gt;2)-alpha-D-Man-(1-&gt;3)-[alpha-D-Man-(1-&gt;2)-alpha-D-Man-(1-&gt;3)-[alpha-D-Man-(1-&gt;2)-alpha-D-Man-(1-&gt;6)]-alpha-D-Man-(1-&gt;6)]-beta-D-Man-(1-&gt;4)-beta-D-GlcNAc-(1-&gt;4)-beta-D-GlcNAc)-L-asparaginyl-[protein] + UDP + H(+)</text>
        <dbReference type="Rhea" id="RHEA:61304"/>
        <dbReference type="Rhea" id="RHEA-COMP:14356"/>
        <dbReference type="Rhea" id="RHEA-COMP:14357"/>
        <dbReference type="ChEBI" id="CHEBI:15378"/>
        <dbReference type="ChEBI" id="CHEBI:58223"/>
        <dbReference type="ChEBI" id="CHEBI:58885"/>
        <dbReference type="ChEBI" id="CHEBI:59080"/>
        <dbReference type="ChEBI" id="CHEBI:139493"/>
    </reaction>
</comment>
<evidence type="ECO:0000256" key="4">
    <source>
        <dbReference type="ARBA" id="ARBA00006351"/>
    </source>
</evidence>
<dbReference type="InterPro" id="IPR040694">
    <property type="entry name" value="UGGT_TRXL_2"/>
</dbReference>
<evidence type="ECO:0000256" key="10">
    <source>
        <dbReference type="ARBA" id="ARBA00048456"/>
    </source>
</evidence>
<reference evidence="18" key="1">
    <citation type="submission" date="2025-08" db="UniProtKB">
        <authorList>
            <consortium name="Ensembl"/>
        </authorList>
    </citation>
    <scope>IDENTIFICATION</scope>
</reference>
<dbReference type="CDD" id="cd06432">
    <property type="entry name" value="GT8_HUGT1_C_like"/>
    <property type="match status" value="1"/>
</dbReference>
<evidence type="ECO:0000313" key="19">
    <source>
        <dbReference type="Proteomes" id="UP000472270"/>
    </source>
</evidence>
<feature type="domain" description="UGGT thioredoxin-like" evidence="15">
    <location>
        <begin position="398"/>
        <end position="643"/>
    </location>
</feature>
<dbReference type="InterPro" id="IPR040692">
    <property type="entry name" value="UGGT_TRXL_3"/>
</dbReference>
<evidence type="ECO:0000256" key="1">
    <source>
        <dbReference type="ARBA" id="ARBA00001913"/>
    </source>
</evidence>
<evidence type="ECO:0000256" key="12">
    <source>
        <dbReference type="SAM" id="SignalP"/>
    </source>
</evidence>
<feature type="domain" description="UGGT thioredoxin-like" evidence="14">
    <location>
        <begin position="260"/>
        <end position="385"/>
    </location>
</feature>
<dbReference type="GO" id="GO:0051082">
    <property type="term" value="F:unfolded protein binding"/>
    <property type="evidence" value="ECO:0007669"/>
    <property type="project" value="TreeGrafter"/>
</dbReference>
<dbReference type="Pfam" id="PF18404">
    <property type="entry name" value="Glyco_transf_24"/>
    <property type="match status" value="1"/>
</dbReference>
<protein>
    <submittedName>
        <fullName evidence="18">UDP-glucose:glycoprotein glucosyltransferase 2-like</fullName>
    </submittedName>
</protein>
<dbReference type="InterPro" id="IPR029044">
    <property type="entry name" value="Nucleotide-diphossugar_trans"/>
</dbReference>
<feature type="domain" description="UDP-glucose:glycoprotein glucosyltransferase thioredoxin-like" evidence="16">
    <location>
        <begin position="676"/>
        <end position="819"/>
    </location>
</feature>
<evidence type="ECO:0000259" key="15">
    <source>
        <dbReference type="Pfam" id="PF18402"/>
    </source>
</evidence>
<keyword evidence="11" id="KW-0812">Transmembrane</keyword>
<proteinExistence type="inferred from homology"/>
<dbReference type="Proteomes" id="UP000472270">
    <property type="component" value="Unassembled WGS sequence"/>
</dbReference>
<evidence type="ECO:0000259" key="13">
    <source>
        <dbReference type="Pfam" id="PF18400"/>
    </source>
</evidence>
<dbReference type="Pfam" id="PF18400">
    <property type="entry name" value="Thioredoxin_12"/>
    <property type="match status" value="1"/>
</dbReference>
<dbReference type="GO" id="GO:0005788">
    <property type="term" value="C:endoplasmic reticulum lumen"/>
    <property type="evidence" value="ECO:0007669"/>
    <property type="project" value="UniProtKB-SubCell"/>
</dbReference>